<evidence type="ECO:0000256" key="2">
    <source>
        <dbReference type="SAM" id="SignalP"/>
    </source>
</evidence>
<keyword evidence="1" id="KW-1133">Transmembrane helix</keyword>
<evidence type="ECO:0000256" key="1">
    <source>
        <dbReference type="SAM" id="Phobius"/>
    </source>
</evidence>
<keyword evidence="1" id="KW-0812">Transmembrane</keyword>
<keyword evidence="2" id="KW-0732">Signal</keyword>
<organism evidence="3 4">
    <name type="scientific">Gryllus longicercus</name>
    <dbReference type="NCBI Taxonomy" id="2509291"/>
    <lineage>
        <taxon>Eukaryota</taxon>
        <taxon>Metazoa</taxon>
        <taxon>Ecdysozoa</taxon>
        <taxon>Arthropoda</taxon>
        <taxon>Hexapoda</taxon>
        <taxon>Insecta</taxon>
        <taxon>Pterygota</taxon>
        <taxon>Neoptera</taxon>
        <taxon>Polyneoptera</taxon>
        <taxon>Orthoptera</taxon>
        <taxon>Ensifera</taxon>
        <taxon>Gryllidea</taxon>
        <taxon>Grylloidea</taxon>
        <taxon>Gryllidae</taxon>
        <taxon>Gryllinae</taxon>
        <taxon>Gryllus</taxon>
    </lineage>
</organism>
<accession>A0AAN9WVZ0</accession>
<dbReference type="AlphaFoldDB" id="A0AAN9WVZ0"/>
<proteinExistence type="predicted"/>
<dbReference type="EMBL" id="JAZDUA010000004">
    <property type="protein sequence ID" value="KAK7874263.1"/>
    <property type="molecule type" value="Genomic_DNA"/>
</dbReference>
<protein>
    <recommendedName>
        <fullName evidence="5">Protein sleepless</fullName>
    </recommendedName>
</protein>
<dbReference type="Proteomes" id="UP001378592">
    <property type="component" value="Unassembled WGS sequence"/>
</dbReference>
<dbReference type="CDD" id="cd00117">
    <property type="entry name" value="TFP"/>
    <property type="match status" value="1"/>
</dbReference>
<feature type="transmembrane region" description="Helical" evidence="1">
    <location>
        <begin position="120"/>
        <end position="141"/>
    </location>
</feature>
<dbReference type="InterPro" id="IPR045860">
    <property type="entry name" value="Snake_toxin-like_sf"/>
</dbReference>
<keyword evidence="1" id="KW-0472">Membrane</keyword>
<sequence length="149" mass="16263">MRPLPLRGLLGLLCVAAAASALAESNLSCYQCVRHANEECGVEDLQLCPSNKDRCVTHISKDAQNGLVLKRECGLGPCSFEDNMMSRGLGLEGCDRSKEEYFCLFCCQYNGCNKDSSVSIVPSTFLVTFATLFTGIMAILVHNSFLPRI</sequence>
<feature type="chain" id="PRO_5042964654" description="Protein sleepless" evidence="2">
    <location>
        <begin position="24"/>
        <end position="149"/>
    </location>
</feature>
<name>A0AAN9WVZ0_9ORTH</name>
<keyword evidence="4" id="KW-1185">Reference proteome</keyword>
<evidence type="ECO:0008006" key="5">
    <source>
        <dbReference type="Google" id="ProtNLM"/>
    </source>
</evidence>
<comment type="caution">
    <text evidence="3">The sequence shown here is derived from an EMBL/GenBank/DDBJ whole genome shotgun (WGS) entry which is preliminary data.</text>
</comment>
<evidence type="ECO:0000313" key="3">
    <source>
        <dbReference type="EMBL" id="KAK7874263.1"/>
    </source>
</evidence>
<evidence type="ECO:0000313" key="4">
    <source>
        <dbReference type="Proteomes" id="UP001378592"/>
    </source>
</evidence>
<gene>
    <name evidence="3" type="ORF">R5R35_006298</name>
</gene>
<feature type="signal peptide" evidence="2">
    <location>
        <begin position="1"/>
        <end position="23"/>
    </location>
</feature>
<reference evidence="3 4" key="1">
    <citation type="submission" date="2024-03" db="EMBL/GenBank/DDBJ databases">
        <title>The genome assembly and annotation of the cricket Gryllus longicercus Weissman &amp; Gray.</title>
        <authorList>
            <person name="Szrajer S."/>
            <person name="Gray D."/>
            <person name="Ylla G."/>
        </authorList>
    </citation>
    <scope>NUCLEOTIDE SEQUENCE [LARGE SCALE GENOMIC DNA]</scope>
    <source>
        <strain evidence="3">DAG 2021-001</strain>
        <tissue evidence="3">Whole body minus gut</tissue>
    </source>
</reference>
<dbReference type="SUPFAM" id="SSF57302">
    <property type="entry name" value="Snake toxin-like"/>
    <property type="match status" value="1"/>
</dbReference>